<dbReference type="GO" id="GO:0003723">
    <property type="term" value="F:RNA binding"/>
    <property type="evidence" value="ECO:0007669"/>
    <property type="project" value="UniProtKB-KW"/>
</dbReference>
<evidence type="ECO:0000256" key="1">
    <source>
        <dbReference type="ARBA" id="ARBA00001849"/>
    </source>
</evidence>
<keyword evidence="4" id="KW-0540">Nuclease</keyword>
<evidence type="ECO:0000256" key="7">
    <source>
        <dbReference type="ARBA" id="ARBA00022884"/>
    </source>
</evidence>
<dbReference type="InterPro" id="IPR003029">
    <property type="entry name" value="S1_domain"/>
</dbReference>
<evidence type="ECO:0000256" key="4">
    <source>
        <dbReference type="ARBA" id="ARBA00022722"/>
    </source>
</evidence>
<evidence type="ECO:0000256" key="3">
    <source>
        <dbReference type="ARBA" id="ARBA00022490"/>
    </source>
</evidence>
<proteinExistence type="predicted"/>
<keyword evidence="5" id="KW-0378">Hydrolase</keyword>
<dbReference type="GO" id="GO:0008859">
    <property type="term" value="F:exoribonuclease II activity"/>
    <property type="evidence" value="ECO:0007669"/>
    <property type="project" value="UniProtKB-EC"/>
</dbReference>
<evidence type="ECO:0000313" key="10">
    <source>
        <dbReference type="Proteomes" id="UP000176222"/>
    </source>
</evidence>
<dbReference type="CDD" id="cd04471">
    <property type="entry name" value="S1_RNase_R"/>
    <property type="match status" value="1"/>
</dbReference>
<dbReference type="InterPro" id="IPR001900">
    <property type="entry name" value="RNase_II/R"/>
</dbReference>
<keyword evidence="6" id="KW-0269">Exonuclease</keyword>
<dbReference type="PANTHER" id="PTHR23355">
    <property type="entry name" value="RIBONUCLEASE"/>
    <property type="match status" value="1"/>
</dbReference>
<comment type="caution">
    <text evidence="9">The sequence shown here is derived from an EMBL/GenBank/DDBJ whole genome shotgun (WGS) entry which is preliminary data.</text>
</comment>
<reference evidence="9 10" key="1">
    <citation type="journal article" date="2016" name="Nat. Commun.">
        <title>Thousands of microbial genomes shed light on interconnected biogeochemical processes in an aquifer system.</title>
        <authorList>
            <person name="Anantharaman K."/>
            <person name="Brown C.T."/>
            <person name="Hug L.A."/>
            <person name="Sharon I."/>
            <person name="Castelle C.J."/>
            <person name="Probst A.J."/>
            <person name="Thomas B.C."/>
            <person name="Singh A."/>
            <person name="Wilkins M.J."/>
            <person name="Karaoz U."/>
            <person name="Brodie E.L."/>
            <person name="Williams K.H."/>
            <person name="Hubbard S.S."/>
            <person name="Banfield J.F."/>
        </authorList>
    </citation>
    <scope>NUCLEOTIDE SEQUENCE [LARGE SCALE GENOMIC DNA]</scope>
</reference>
<dbReference type="STRING" id="1802436.A2370_01645"/>
<accession>A0A1G2QC90</accession>
<dbReference type="NCBIfam" id="TIGR00358">
    <property type="entry name" value="3_prime_RNase"/>
    <property type="match status" value="1"/>
</dbReference>
<dbReference type="Pfam" id="PF00773">
    <property type="entry name" value="RNB"/>
    <property type="match status" value="1"/>
</dbReference>
<dbReference type="SUPFAM" id="SSF50249">
    <property type="entry name" value="Nucleic acid-binding proteins"/>
    <property type="match status" value="2"/>
</dbReference>
<evidence type="ECO:0000313" key="9">
    <source>
        <dbReference type="EMBL" id="OHA58048.1"/>
    </source>
</evidence>
<protein>
    <recommendedName>
        <fullName evidence="2">exoribonuclease II</fullName>
        <ecNumber evidence="2">3.1.13.1</ecNumber>
    </recommendedName>
</protein>
<gene>
    <name evidence="9" type="ORF">A2370_01645</name>
</gene>
<evidence type="ECO:0000256" key="6">
    <source>
        <dbReference type="ARBA" id="ARBA00022839"/>
    </source>
</evidence>
<comment type="catalytic activity">
    <reaction evidence="1">
        <text>Exonucleolytic cleavage in the 3'- to 5'-direction to yield nucleoside 5'-phosphates.</text>
        <dbReference type="EC" id="3.1.13.1"/>
    </reaction>
</comment>
<dbReference type="InterPro" id="IPR004476">
    <property type="entry name" value="RNase_II/RNase_R"/>
</dbReference>
<dbReference type="Gene3D" id="2.40.50.140">
    <property type="entry name" value="Nucleic acid-binding proteins"/>
    <property type="match status" value="1"/>
</dbReference>
<organism evidence="9 10">
    <name type="scientific">Candidatus Vogelbacteria bacterium RIFOXYB1_FULL_42_16</name>
    <dbReference type="NCBI Taxonomy" id="1802436"/>
    <lineage>
        <taxon>Bacteria</taxon>
        <taxon>Candidatus Vogeliibacteriota</taxon>
    </lineage>
</organism>
<sequence length="524" mass="60234">MTKSHPASRPYYGHKQPEKFFNKPNIVDKPIIKTPLPPLPKPAFPEKVLLESQKIAEKARQNWEQEIRQRRDFRNVTTLTIDPPRAQDFDDAISLRQLPNNRYEVGVHIADVSYYLPEGSVVDKEARKRATSVYYVDRVVPMLPEILSNDLCSLQPQQERLAFSAVFVLTPEAEIESEWFGRTVIKSDRRFTYEEVDEIFEHGRGDYLVELKILDSLTKKLDEQKQIAGALAFVDRETEFVLDDHGQPQQIYRVELTRSHKLVEDLMLLANRRVAEFASKYNKNKMGYFVYRIHDAPDQDKLRDLALFLKPLGYDLEIKNKKVSTAALKKLLASASGQPEEAIINRATIQSMSRAIYSLDNIGHYGLAFPHYTHFTSPIRRYPDLLVHRLLALYLAGKRPTEAQLQQCAELVIHASLMERSAAEAERESKKTKIAEYFAQHVGEEIDGVIAGVTEFGIFVEDSATGGEGLVRIRDLGDDFYELKPKKFALIGRRHKKQYRLGDKVHARIKKVNPDRGWIDFELI</sequence>
<dbReference type="AlphaFoldDB" id="A0A1G2QC90"/>
<dbReference type="SMART" id="SM00955">
    <property type="entry name" value="RNB"/>
    <property type="match status" value="1"/>
</dbReference>
<feature type="domain" description="S1 motif" evidence="8">
    <location>
        <begin position="443"/>
        <end position="524"/>
    </location>
</feature>
<dbReference type="InterPro" id="IPR022966">
    <property type="entry name" value="RNase_II/R_CS"/>
</dbReference>
<evidence type="ECO:0000256" key="2">
    <source>
        <dbReference type="ARBA" id="ARBA00012163"/>
    </source>
</evidence>
<dbReference type="Pfam" id="PF00575">
    <property type="entry name" value="S1"/>
    <property type="match status" value="1"/>
</dbReference>
<dbReference type="GO" id="GO:0006402">
    <property type="term" value="P:mRNA catabolic process"/>
    <property type="evidence" value="ECO:0007669"/>
    <property type="project" value="TreeGrafter"/>
</dbReference>
<evidence type="ECO:0000259" key="8">
    <source>
        <dbReference type="PROSITE" id="PS50126"/>
    </source>
</evidence>
<name>A0A1G2QC90_9BACT</name>
<dbReference type="PROSITE" id="PS01175">
    <property type="entry name" value="RIBONUCLEASE_II"/>
    <property type="match status" value="1"/>
</dbReference>
<keyword evidence="7" id="KW-0694">RNA-binding</keyword>
<evidence type="ECO:0000256" key="5">
    <source>
        <dbReference type="ARBA" id="ARBA00022801"/>
    </source>
</evidence>
<dbReference type="EMBL" id="MHTH01000015">
    <property type="protein sequence ID" value="OHA58048.1"/>
    <property type="molecule type" value="Genomic_DNA"/>
</dbReference>
<dbReference type="InterPro" id="IPR012340">
    <property type="entry name" value="NA-bd_OB-fold"/>
</dbReference>
<dbReference type="SMART" id="SM00316">
    <property type="entry name" value="S1"/>
    <property type="match status" value="1"/>
</dbReference>
<dbReference type="InterPro" id="IPR050180">
    <property type="entry name" value="RNR_Ribonuclease"/>
</dbReference>
<dbReference type="PROSITE" id="PS50126">
    <property type="entry name" value="S1"/>
    <property type="match status" value="1"/>
</dbReference>
<dbReference type="EC" id="3.1.13.1" evidence="2"/>
<dbReference type="Proteomes" id="UP000176222">
    <property type="component" value="Unassembled WGS sequence"/>
</dbReference>
<dbReference type="GO" id="GO:0005829">
    <property type="term" value="C:cytosol"/>
    <property type="evidence" value="ECO:0007669"/>
    <property type="project" value="TreeGrafter"/>
</dbReference>
<dbReference type="PANTHER" id="PTHR23355:SF9">
    <property type="entry name" value="DIS3-LIKE EXONUCLEASE 2"/>
    <property type="match status" value="1"/>
</dbReference>
<keyword evidence="3" id="KW-0963">Cytoplasm</keyword>